<sequence length="96" mass="10425">MTAPVRGEVWMLDLSPVRGHEQQGTRPALILSVDAFNSSKAELVVVLPVTSKKKYALPTHIPLDPPEGGLTMPSVVLCDQVRAVSKDRLIRRLGAV</sequence>
<dbReference type="PANTHER" id="PTHR33988:SF1">
    <property type="entry name" value="ENDORIBONUCLEASE MAZF7-RELATED"/>
    <property type="match status" value="1"/>
</dbReference>
<dbReference type="Proteomes" id="UP000245802">
    <property type="component" value="Chromosome"/>
</dbReference>
<proteinExistence type="predicted"/>
<reference evidence="1 2" key="1">
    <citation type="submission" date="2018-01" db="EMBL/GenBank/DDBJ databases">
        <title>G. obscuriglobus.</title>
        <authorList>
            <person name="Franke J."/>
            <person name="Blomberg W."/>
            <person name="Selmecki A."/>
        </authorList>
    </citation>
    <scope>NUCLEOTIDE SEQUENCE [LARGE SCALE GENOMIC DNA]</scope>
    <source>
        <strain evidence="1 2">DSM 5831</strain>
    </source>
</reference>
<dbReference type="PANTHER" id="PTHR33988">
    <property type="entry name" value="ENDORIBONUCLEASE MAZF-RELATED"/>
    <property type="match status" value="1"/>
</dbReference>
<dbReference type="KEGG" id="gog:C1280_34510"/>
<organism evidence="1 2">
    <name type="scientific">Gemmata obscuriglobus</name>
    <dbReference type="NCBI Taxonomy" id="114"/>
    <lineage>
        <taxon>Bacteria</taxon>
        <taxon>Pseudomonadati</taxon>
        <taxon>Planctomycetota</taxon>
        <taxon>Planctomycetia</taxon>
        <taxon>Gemmatales</taxon>
        <taxon>Gemmataceae</taxon>
        <taxon>Gemmata</taxon>
    </lineage>
</organism>
<dbReference type="GO" id="GO:0004521">
    <property type="term" value="F:RNA endonuclease activity"/>
    <property type="evidence" value="ECO:0007669"/>
    <property type="project" value="TreeGrafter"/>
</dbReference>
<name>A0A2Z3H6H2_9BACT</name>
<gene>
    <name evidence="1" type="ORF">C1280_34510</name>
</gene>
<protein>
    <submittedName>
        <fullName evidence="1">Type II toxin-antitoxin system PemK/MazF family toxin</fullName>
    </submittedName>
</protein>
<dbReference type="InterPro" id="IPR003477">
    <property type="entry name" value="PemK-like"/>
</dbReference>
<evidence type="ECO:0000313" key="2">
    <source>
        <dbReference type="Proteomes" id="UP000245802"/>
    </source>
</evidence>
<dbReference type="RefSeq" id="WP_010037237.1">
    <property type="nucleotide sequence ID" value="NZ_CP025958.1"/>
</dbReference>
<dbReference type="EMBL" id="CP025958">
    <property type="protein sequence ID" value="AWM41613.1"/>
    <property type="molecule type" value="Genomic_DNA"/>
</dbReference>
<dbReference type="InterPro" id="IPR011067">
    <property type="entry name" value="Plasmid_toxin/cell-grow_inhib"/>
</dbReference>
<dbReference type="PIRSF" id="PIRSF033490">
    <property type="entry name" value="MazF"/>
    <property type="match status" value="1"/>
</dbReference>
<dbReference type="GO" id="GO:0016075">
    <property type="term" value="P:rRNA catabolic process"/>
    <property type="evidence" value="ECO:0007669"/>
    <property type="project" value="TreeGrafter"/>
</dbReference>
<dbReference type="AlphaFoldDB" id="A0A2Z3H6H2"/>
<dbReference type="GO" id="GO:0003677">
    <property type="term" value="F:DNA binding"/>
    <property type="evidence" value="ECO:0007669"/>
    <property type="project" value="InterPro"/>
</dbReference>
<keyword evidence="2" id="KW-1185">Reference proteome</keyword>
<dbReference type="SUPFAM" id="SSF50118">
    <property type="entry name" value="Cell growth inhibitor/plasmid maintenance toxic component"/>
    <property type="match status" value="1"/>
</dbReference>
<evidence type="ECO:0000313" key="1">
    <source>
        <dbReference type="EMBL" id="AWM41613.1"/>
    </source>
</evidence>
<dbReference type="Gene3D" id="2.30.30.110">
    <property type="match status" value="1"/>
</dbReference>
<dbReference type="GO" id="GO:0006402">
    <property type="term" value="P:mRNA catabolic process"/>
    <property type="evidence" value="ECO:0007669"/>
    <property type="project" value="TreeGrafter"/>
</dbReference>
<dbReference type="OrthoDB" id="287552at2"/>
<accession>A0A2Z3H6H2</accession>
<dbReference type="Pfam" id="PF02452">
    <property type="entry name" value="PemK_toxin"/>
    <property type="match status" value="1"/>
</dbReference>